<dbReference type="AlphaFoldDB" id="A0A150M9C0"/>
<accession>A0A150M9C0</accession>
<dbReference type="EMBL" id="LQYT01000024">
    <property type="protein sequence ID" value="KYD21006.1"/>
    <property type="molecule type" value="Genomic_DNA"/>
</dbReference>
<evidence type="ECO:0000313" key="2">
    <source>
        <dbReference type="Proteomes" id="UP000075683"/>
    </source>
</evidence>
<comment type="caution">
    <text evidence="1">The sequence shown here is derived from an EMBL/GenBank/DDBJ whole genome shotgun (WGS) entry which is preliminary data.</text>
</comment>
<evidence type="ECO:0000313" key="1">
    <source>
        <dbReference type="EMBL" id="KYD21006.1"/>
    </source>
</evidence>
<sequence>MRPGCITVLFYGYRSSTDMGEKERFKSERLPTRFFEILSEPTSAGFLRSCQN</sequence>
<dbReference type="STRING" id="301148.B4135_1730"/>
<protein>
    <submittedName>
        <fullName evidence="1">Uncharacterized protein</fullName>
    </submittedName>
</protein>
<gene>
    <name evidence="1" type="ORF">B4135_1730</name>
</gene>
<organism evidence="1 2">
    <name type="scientific">Caldibacillus debilis</name>
    <dbReference type="NCBI Taxonomy" id="301148"/>
    <lineage>
        <taxon>Bacteria</taxon>
        <taxon>Bacillati</taxon>
        <taxon>Bacillota</taxon>
        <taxon>Bacilli</taxon>
        <taxon>Bacillales</taxon>
        <taxon>Bacillaceae</taxon>
        <taxon>Caldibacillus</taxon>
    </lineage>
</organism>
<dbReference type="Proteomes" id="UP000075683">
    <property type="component" value="Unassembled WGS sequence"/>
</dbReference>
<reference evidence="1 2" key="1">
    <citation type="submission" date="2016-01" db="EMBL/GenBank/DDBJ databases">
        <title>Draft Genome Sequences of Seven Thermophilic Sporeformers Isolated from Foods.</title>
        <authorList>
            <person name="Berendsen E.M."/>
            <person name="Wells-Bennik M.H."/>
            <person name="Krawcyk A.O."/>
            <person name="De Jong A."/>
            <person name="Holsappel S."/>
            <person name="Eijlander R.T."/>
            <person name="Kuipers O.P."/>
        </authorList>
    </citation>
    <scope>NUCLEOTIDE SEQUENCE [LARGE SCALE GENOMIC DNA]</scope>
    <source>
        <strain evidence="1 2">B4135</strain>
    </source>
</reference>
<proteinExistence type="predicted"/>
<name>A0A150M9C0_9BACI</name>